<protein>
    <submittedName>
        <fullName evidence="9">Mt-tensin-b</fullName>
    </submittedName>
</protein>
<keyword evidence="3" id="KW-0378">Hydrolase</keyword>
<dbReference type="PROSITE" id="PS50001">
    <property type="entry name" value="SH2"/>
    <property type="match status" value="1"/>
</dbReference>
<dbReference type="SMART" id="SM00462">
    <property type="entry name" value="PTB"/>
    <property type="match status" value="1"/>
</dbReference>
<dbReference type="PANTHER" id="PTHR45734">
    <property type="entry name" value="TENSIN"/>
    <property type="match status" value="1"/>
</dbReference>
<evidence type="ECO:0000313" key="9">
    <source>
        <dbReference type="EMBL" id="BAF49218.1"/>
    </source>
</evidence>
<evidence type="ECO:0000256" key="4">
    <source>
        <dbReference type="ARBA" id="ARBA00022912"/>
    </source>
</evidence>
<feature type="region of interest" description="Disordered" evidence="7">
    <location>
        <begin position="386"/>
        <end position="406"/>
    </location>
</feature>
<evidence type="ECO:0000256" key="7">
    <source>
        <dbReference type="SAM" id="MobiDB-lite"/>
    </source>
</evidence>
<dbReference type="SMART" id="SM00252">
    <property type="entry name" value="SH2"/>
    <property type="match status" value="1"/>
</dbReference>
<comment type="subcellular location">
    <subcellularLocation>
        <location evidence="1">Cell junction</location>
        <location evidence="1">Focal adhesion</location>
    </subcellularLocation>
</comment>
<evidence type="ECO:0000259" key="8">
    <source>
        <dbReference type="PROSITE" id="PS50001"/>
    </source>
</evidence>
<evidence type="ECO:0000256" key="3">
    <source>
        <dbReference type="ARBA" id="ARBA00022801"/>
    </source>
</evidence>
<feature type="compositionally biased region" description="Pro residues" evidence="7">
    <location>
        <begin position="663"/>
        <end position="676"/>
    </location>
</feature>
<dbReference type="InterPro" id="IPR035012">
    <property type="entry name" value="Tensin-like_SH2"/>
</dbReference>
<feature type="region of interest" description="Disordered" evidence="7">
    <location>
        <begin position="441"/>
        <end position="479"/>
    </location>
</feature>
<feature type="region of interest" description="Disordered" evidence="7">
    <location>
        <begin position="850"/>
        <end position="870"/>
    </location>
</feature>
<sequence>LVVLRTRISETVSAENQENNFDFAKDNHGNTKETINCLNIQTYKGINEVNNNIPSDKDIHIQSLTDYNTQTKYNSTVTTAQRVTKSEIRPPSYSETVTNTLIEVPIKSSEHIQFKKEVDTEERQNDDVKKSEAIRVCDAEIPRVKEEKTKYPYFDKGPEYAVPNRDFVVKSSASKKAVIVNMSVGQTSPPVSPYVNNTSEKVLVPEDVQALLKGLTSSSDADSGFDGSSVNVTTSTRISPALDKEFFNGPKEELGYDINNGERRYTYHNHITNSEIKNNSIEMARTISDPQQANFQQIHQPNEIEATKKSDDKTDDTIMDVESMLEQENIKNVEDQIMYTQKHLEWLQNQQVKLRKRHVERTKEIELKRNSSALESMSTNLIQSSYETSTMPRSTTSNKSTTGRPSSAAYLSEDLLQAVKQLEQVDMITDDTKNMVTTANHDSRVTQNGNWHSHSRQPPPPAITDSKKGQHKMHSDVNANDLSTTSNELQMQLAELDACIAQLTSSITVPTPPKTDVVMRHKRSYSNEIDRQMDPTIPVNGTSSVGIPAPRPPSRTRSSFNSVSRLSQEFDNKKVIISPGAPDGGSDDVFSPTTASQRSKFPPQTNLTRRHQVTPEPPVKSMASLEERLSPDLVTAMTNNPGARPKENIHSYKEDLENVNSPQGPPLTPGFPPPTPQANSTPMQKSTNLSGEGSHRHPAGLAQTPLSALHLKPRDVSGPKNSSLPVTKETSLLSDDSRNNQLEVKIQKEQQLQEQAKLNNTPPHLPSKMREQTVISNHSPNSVASTPYSTRSHGGSVDSLDGASTSVSDHQPRHSNSSLLSSSSSSSSHPHSTDMQAGAFVVGNRLRSNVGNYTHSPNDESFTPVSGRTSAPSLSDAGGIVTAATHPPLFVHDVQNLWYKPDITREQALDMLRHRPAGSFVVRDSRCFPGAYGLALKVDKLPSNVRPQAGADIQNELVRHFLIEPSSRGVKLKGCKNEPVFGSLPALVYQHSITPLALPCRLIIPKIDPATPPPGTLPRPGTEVPNSATDLLRQGAACNVVYIASFETESLTGPPAIERAIQEILRNPPARLAVVHFKVSPQGVTLTDNDRKLFFRRHYPTNTVTYCGLDPRGNDNRKYDTTKFGGRPAAWMFGFVARKQNSSSDNVCHVFAELEEEQPARAIVNFVSKVLIGTSRS</sequence>
<feature type="compositionally biased region" description="Polar residues" evidence="7">
    <location>
        <begin position="719"/>
        <end position="734"/>
    </location>
</feature>
<dbReference type="SUPFAM" id="SSF50729">
    <property type="entry name" value="PH domain-like"/>
    <property type="match status" value="1"/>
</dbReference>
<dbReference type="InterPro" id="IPR036860">
    <property type="entry name" value="SH2_dom_sf"/>
</dbReference>
<feature type="compositionally biased region" description="Low complexity" evidence="7">
    <location>
        <begin position="814"/>
        <end position="830"/>
    </location>
</feature>
<feature type="compositionally biased region" description="Polar residues" evidence="7">
    <location>
        <begin position="778"/>
        <end position="793"/>
    </location>
</feature>
<dbReference type="PANTHER" id="PTHR45734:SF10">
    <property type="entry name" value="BLISTERY, ISOFORM A"/>
    <property type="match status" value="1"/>
</dbReference>
<dbReference type="InterPro" id="IPR033929">
    <property type="entry name" value="Tensin_PTB"/>
</dbReference>
<feature type="domain" description="SH2" evidence="8">
    <location>
        <begin position="898"/>
        <end position="1006"/>
    </location>
</feature>
<evidence type="ECO:0000256" key="6">
    <source>
        <dbReference type="PROSITE-ProRule" id="PRU00191"/>
    </source>
</evidence>
<organism evidence="9">
    <name type="scientific">Molgula tectiformis</name>
    <name type="common">Ascidian</name>
    <dbReference type="NCBI Taxonomy" id="30286"/>
    <lineage>
        <taxon>Eukaryota</taxon>
        <taxon>Metazoa</taxon>
        <taxon>Chordata</taxon>
        <taxon>Tunicata</taxon>
        <taxon>Ascidiacea</taxon>
        <taxon>Stolidobranchia</taxon>
        <taxon>Molgulidae</taxon>
        <taxon>Molgula</taxon>
    </lineage>
</organism>
<feature type="region of interest" description="Disordered" evidence="7">
    <location>
        <begin position="778"/>
        <end position="834"/>
    </location>
</feature>
<dbReference type="InterPro" id="IPR006020">
    <property type="entry name" value="PTB/PI_dom"/>
</dbReference>
<dbReference type="InterPro" id="IPR000980">
    <property type="entry name" value="SH2"/>
</dbReference>
<feature type="region of interest" description="Disordered" evidence="7">
    <location>
        <begin position="656"/>
        <end position="739"/>
    </location>
</feature>
<feature type="compositionally biased region" description="Polar residues" evidence="7">
    <location>
        <begin position="441"/>
        <end position="452"/>
    </location>
</feature>
<feature type="compositionally biased region" description="Polar residues" evidence="7">
    <location>
        <begin position="591"/>
        <end position="607"/>
    </location>
</feature>
<dbReference type="CDD" id="cd09927">
    <property type="entry name" value="SH2_Tensin_like"/>
    <property type="match status" value="1"/>
</dbReference>
<dbReference type="InterPro" id="IPR011993">
    <property type="entry name" value="PH-like_dom_sf"/>
</dbReference>
<dbReference type="GO" id="GO:0004721">
    <property type="term" value="F:phosphoprotein phosphatase activity"/>
    <property type="evidence" value="ECO:0007669"/>
    <property type="project" value="UniProtKB-KW"/>
</dbReference>
<feature type="compositionally biased region" description="Polar residues" evidence="7">
    <location>
        <begin position="678"/>
        <end position="691"/>
    </location>
</feature>
<dbReference type="EMBL" id="AB297461">
    <property type="protein sequence ID" value="BAF49218.1"/>
    <property type="molecule type" value="mRNA"/>
</dbReference>
<dbReference type="GO" id="GO:0005925">
    <property type="term" value="C:focal adhesion"/>
    <property type="evidence" value="ECO:0007669"/>
    <property type="project" value="UniProtKB-SubCell"/>
</dbReference>
<evidence type="ECO:0000256" key="1">
    <source>
        <dbReference type="ARBA" id="ARBA00004246"/>
    </source>
</evidence>
<dbReference type="Gene3D" id="2.30.29.30">
    <property type="entry name" value="Pleckstrin-homology domain (PH domain)/Phosphotyrosine-binding domain (PTB)"/>
    <property type="match status" value="1"/>
</dbReference>
<evidence type="ECO:0000256" key="2">
    <source>
        <dbReference type="ARBA" id="ARBA00007881"/>
    </source>
</evidence>
<comment type="similarity">
    <text evidence="2">Belongs to the PTEN phosphatase protein family.</text>
</comment>
<feature type="region of interest" description="Disordered" evidence="7">
    <location>
        <begin position="532"/>
        <end position="624"/>
    </location>
</feature>
<gene>
    <name evidence="9" type="primary">tensin</name>
</gene>
<dbReference type="AlphaFoldDB" id="A4F2N7"/>
<evidence type="ECO:0000256" key="5">
    <source>
        <dbReference type="ARBA" id="ARBA00022999"/>
    </source>
</evidence>
<dbReference type="InterPro" id="IPR013625">
    <property type="entry name" value="PTB"/>
</dbReference>
<keyword evidence="5 6" id="KW-0727">SH2 domain</keyword>
<accession>A4F2N7</accession>
<name>A4F2N7_MOLTE</name>
<feature type="non-terminal residue" evidence="9">
    <location>
        <position position="1"/>
    </location>
</feature>
<reference evidence="9" key="1">
    <citation type="journal article" date="2007" name="Dev. Biol.">
        <title>Analysis of large scale expression sequenced tags (ESTs) from the anural ascidian, Molgula tectiformis.</title>
        <authorList>
            <person name="Gyoja F."/>
            <person name="Satou Y."/>
            <person name="Shin-i T."/>
            <person name="Kohara Y."/>
            <person name="Swalla B.J."/>
            <person name="Satoh N."/>
        </authorList>
    </citation>
    <scope>NUCLEOTIDE SEQUENCE</scope>
</reference>
<dbReference type="SUPFAM" id="SSF55550">
    <property type="entry name" value="SH2 domain"/>
    <property type="match status" value="1"/>
</dbReference>
<keyword evidence="4" id="KW-0904">Protein phosphatase</keyword>
<dbReference type="Gene3D" id="3.30.505.10">
    <property type="entry name" value="SH2 domain"/>
    <property type="match status" value="1"/>
</dbReference>
<proteinExistence type="evidence at transcript level"/>
<dbReference type="InterPro" id="IPR051484">
    <property type="entry name" value="Tensin_PTEN_phosphatase"/>
</dbReference>
<dbReference type="Pfam" id="PF00017">
    <property type="entry name" value="SH2"/>
    <property type="match status" value="1"/>
</dbReference>
<feature type="compositionally biased region" description="Polar residues" evidence="7">
    <location>
        <begin position="386"/>
        <end position="405"/>
    </location>
</feature>
<dbReference type="Pfam" id="PF08416">
    <property type="entry name" value="PTB"/>
    <property type="match status" value="1"/>
</dbReference>
<dbReference type="CDD" id="cd01213">
    <property type="entry name" value="PTB_tensin"/>
    <property type="match status" value="1"/>
</dbReference>